<sequence>MLRRQFGRALCAAAISLITLASPALSQSFPDRPITLIVPFAAGGPSDVLGRLLAQSMSQTLGQTVVIENVGGAGGTTGAARLARAPADGHTLLIHHLALAAGATLYNNLSYDTLKDFAPIGLVNQGPFVVVSKNGLPATSIAEFLAYAKAQGRGVTFGHAGVGSGAHLCLMLLQSALGAKFNEIPYRGTGPAMNDLVAGQIDAMCDQTTNSIPQIQGGRVRAYAVTSTARVAQLPDLPTLQQAGLAGFEVTVWHALYAPRGTAEPVVQKLNQALEVALKDPQILARFADLGTVAFAEGQRGPAAARAQLEAEVAKWARVIREAGITVSN</sequence>
<dbReference type="RefSeq" id="WP_137100051.1">
    <property type="nucleotide sequence ID" value="NZ_CP039865.1"/>
</dbReference>
<feature type="chain" id="PRO_5021018381" evidence="2">
    <location>
        <begin position="27"/>
        <end position="329"/>
    </location>
</feature>
<protein>
    <submittedName>
        <fullName evidence="3">Tripartite tricarboxylate transporter substrate binding protein BugD</fullName>
    </submittedName>
</protein>
<dbReference type="PANTHER" id="PTHR42928">
    <property type="entry name" value="TRICARBOXYLATE-BINDING PROTEIN"/>
    <property type="match status" value="1"/>
</dbReference>
<evidence type="ECO:0000313" key="3">
    <source>
        <dbReference type="EMBL" id="QCK86720.1"/>
    </source>
</evidence>
<evidence type="ECO:0000313" key="4">
    <source>
        <dbReference type="Proteomes" id="UP000298588"/>
    </source>
</evidence>
<evidence type="ECO:0000256" key="1">
    <source>
        <dbReference type="ARBA" id="ARBA00006987"/>
    </source>
</evidence>
<name>A0A4D7QFL6_9HYPH</name>
<evidence type="ECO:0000256" key="2">
    <source>
        <dbReference type="SAM" id="SignalP"/>
    </source>
</evidence>
<proteinExistence type="inferred from homology"/>
<dbReference type="Gene3D" id="3.40.190.10">
    <property type="entry name" value="Periplasmic binding protein-like II"/>
    <property type="match status" value="1"/>
</dbReference>
<dbReference type="InterPro" id="IPR005064">
    <property type="entry name" value="BUG"/>
</dbReference>
<reference evidence="3 4" key="1">
    <citation type="submission" date="2019-04" db="EMBL/GenBank/DDBJ databases">
        <title>Phreatobacter aquaticus sp. nov.</title>
        <authorList>
            <person name="Choi A."/>
            <person name="Baek K."/>
        </authorList>
    </citation>
    <scope>NUCLEOTIDE SEQUENCE [LARGE SCALE GENOMIC DNA]</scope>
    <source>
        <strain evidence="3 4">NMCR1094</strain>
    </source>
</reference>
<dbReference type="Gene3D" id="3.40.190.150">
    <property type="entry name" value="Bordetella uptake gene, domain 1"/>
    <property type="match status" value="1"/>
</dbReference>
<dbReference type="KEGG" id="paqt:E8L99_13615"/>
<dbReference type="PIRSF" id="PIRSF017082">
    <property type="entry name" value="YflP"/>
    <property type="match status" value="1"/>
</dbReference>
<dbReference type="AlphaFoldDB" id="A0A4D7QFL6"/>
<comment type="similarity">
    <text evidence="1">Belongs to the UPF0065 (bug) family.</text>
</comment>
<keyword evidence="2" id="KW-0732">Signal</keyword>
<keyword evidence="4" id="KW-1185">Reference proteome</keyword>
<dbReference type="Pfam" id="PF03401">
    <property type="entry name" value="TctC"/>
    <property type="match status" value="1"/>
</dbReference>
<dbReference type="InterPro" id="IPR042100">
    <property type="entry name" value="Bug_dom1"/>
</dbReference>
<accession>A0A4D7QFL6</accession>
<dbReference type="OrthoDB" id="8443386at2"/>
<dbReference type="SUPFAM" id="SSF53850">
    <property type="entry name" value="Periplasmic binding protein-like II"/>
    <property type="match status" value="1"/>
</dbReference>
<gene>
    <name evidence="3" type="ORF">E8L99_13615</name>
</gene>
<organism evidence="3 4">
    <name type="scientific">Phreatobacter aquaticus</name>
    <dbReference type="NCBI Taxonomy" id="2570229"/>
    <lineage>
        <taxon>Bacteria</taxon>
        <taxon>Pseudomonadati</taxon>
        <taxon>Pseudomonadota</taxon>
        <taxon>Alphaproteobacteria</taxon>
        <taxon>Hyphomicrobiales</taxon>
        <taxon>Phreatobacteraceae</taxon>
        <taxon>Phreatobacter</taxon>
    </lineage>
</organism>
<dbReference type="EMBL" id="CP039865">
    <property type="protein sequence ID" value="QCK86720.1"/>
    <property type="molecule type" value="Genomic_DNA"/>
</dbReference>
<feature type="signal peptide" evidence="2">
    <location>
        <begin position="1"/>
        <end position="26"/>
    </location>
</feature>
<dbReference type="PANTHER" id="PTHR42928:SF5">
    <property type="entry name" value="BLR1237 PROTEIN"/>
    <property type="match status" value="1"/>
</dbReference>
<dbReference type="Proteomes" id="UP000298588">
    <property type="component" value="Chromosome"/>
</dbReference>